<dbReference type="PANTHER" id="PTHR33539">
    <property type="entry name" value="UPF0764 PROTEIN C16ORF89"/>
    <property type="match status" value="1"/>
</dbReference>
<keyword evidence="2" id="KW-0812">Transmembrane</keyword>
<dbReference type="GO" id="GO:0005829">
    <property type="term" value="C:cytosol"/>
    <property type="evidence" value="ECO:0007669"/>
    <property type="project" value="TreeGrafter"/>
</dbReference>
<evidence type="ECO:0000256" key="3">
    <source>
        <dbReference type="SAM" id="SignalP"/>
    </source>
</evidence>
<comment type="caution">
    <text evidence="4">The sequence shown here is derived from an EMBL/GenBank/DDBJ whole genome shotgun (WGS) entry which is preliminary data.</text>
</comment>
<dbReference type="EMBL" id="CAIIXF020000008">
    <property type="protein sequence ID" value="CAH1793141.1"/>
    <property type="molecule type" value="Genomic_DNA"/>
</dbReference>
<proteinExistence type="predicted"/>
<feature type="compositionally biased region" description="Basic and acidic residues" evidence="1">
    <location>
        <begin position="357"/>
        <end position="382"/>
    </location>
</feature>
<evidence type="ECO:0000313" key="4">
    <source>
        <dbReference type="EMBL" id="CAH1793141.1"/>
    </source>
</evidence>
<keyword evidence="2" id="KW-0472">Membrane</keyword>
<dbReference type="InterPro" id="IPR031751">
    <property type="entry name" value="DUF4735"/>
</dbReference>
<feature type="chain" id="PRO_5035889541" evidence="3">
    <location>
        <begin position="25"/>
        <end position="588"/>
    </location>
</feature>
<organism evidence="4 5">
    <name type="scientific">Owenia fusiformis</name>
    <name type="common">Polychaete worm</name>
    <dbReference type="NCBI Taxonomy" id="6347"/>
    <lineage>
        <taxon>Eukaryota</taxon>
        <taxon>Metazoa</taxon>
        <taxon>Spiralia</taxon>
        <taxon>Lophotrochozoa</taxon>
        <taxon>Annelida</taxon>
        <taxon>Polychaeta</taxon>
        <taxon>Sedentaria</taxon>
        <taxon>Canalipalpata</taxon>
        <taxon>Sabellida</taxon>
        <taxon>Oweniida</taxon>
        <taxon>Oweniidae</taxon>
        <taxon>Owenia</taxon>
    </lineage>
</organism>
<reference evidence="4" key="1">
    <citation type="submission" date="2022-03" db="EMBL/GenBank/DDBJ databases">
        <authorList>
            <person name="Martin C."/>
        </authorList>
    </citation>
    <scope>NUCLEOTIDE SEQUENCE</scope>
</reference>
<dbReference type="AlphaFoldDB" id="A0A8S4PFR8"/>
<protein>
    <submittedName>
        <fullName evidence="4">Uncharacterized protein</fullName>
    </submittedName>
</protein>
<gene>
    <name evidence="4" type="ORF">OFUS_LOCUS18026</name>
</gene>
<dbReference type="OrthoDB" id="5949187at2759"/>
<feature type="region of interest" description="Disordered" evidence="1">
    <location>
        <begin position="355"/>
        <end position="412"/>
    </location>
</feature>
<accession>A0A8S4PFR8</accession>
<name>A0A8S4PFR8_OWEFU</name>
<dbReference type="Pfam" id="PF15882">
    <property type="entry name" value="DUF4735"/>
    <property type="match status" value="1"/>
</dbReference>
<evidence type="ECO:0000256" key="2">
    <source>
        <dbReference type="SAM" id="Phobius"/>
    </source>
</evidence>
<keyword evidence="3" id="KW-0732">Signal</keyword>
<dbReference type="GO" id="GO:0016020">
    <property type="term" value="C:membrane"/>
    <property type="evidence" value="ECO:0007669"/>
    <property type="project" value="TreeGrafter"/>
</dbReference>
<sequence length="588" mass="68195">MTYFQIFLCLFYACLMSGLHVVAGQQGLRSLQGVLLAIDNIVTFYENNYEKMNIDGIYGSRFLEGQMELLLQDLEKLTIAASRHEDLIKHISQLRLKAEKISDDALPQLQSSNPDYFDKLAGLVKYGWRVHHTDRELDSNYLWKEKVDLFDEATQKAERRMLKQSDDCMAELLQTGVKRCIVSLDCCKLMTKRGYSGYALSHQLLYTVLAEQMNCTREVDAIYEELGTDITSIQVEMCTNSYAQVGEILSRTNYTVLPKNQDWIMEIEFVCLNLGFYEYLDMDLLEQMISWQKPSGCYGRMPRNTIMNINDDNDALHADGADDDDDVEDMDETIDEYDYEDSNDETTVTNSLMDSASDTHHENDENTHRNDEIVNRNNDKDPASNVYLIEDSKLETSNNTKVSKSPETKTRTENDLFHKRHNNYEEITTEPDENNIHIELRHVRKLLSEIDLHDTDGCLVHKTSVALCALTMYAKYFITTYINNFQNSQDPEEGISEIDYTDLFGEHHRNAKHNVKIFFDDLDKETEEPFVLDIAVTHTMWTLEFKEYVTYALIFVICVGLAYLVIKIMINLKRSCKKRGYIRRSRMI</sequence>
<evidence type="ECO:0000256" key="1">
    <source>
        <dbReference type="SAM" id="MobiDB-lite"/>
    </source>
</evidence>
<feature type="transmembrane region" description="Helical" evidence="2">
    <location>
        <begin position="548"/>
        <end position="570"/>
    </location>
</feature>
<feature type="signal peptide" evidence="3">
    <location>
        <begin position="1"/>
        <end position="24"/>
    </location>
</feature>
<dbReference type="PANTHER" id="PTHR33539:SF1">
    <property type="entry name" value="UPF0764 PROTEIN C16ORF89"/>
    <property type="match status" value="1"/>
</dbReference>
<keyword evidence="2" id="KW-1133">Transmembrane helix</keyword>
<dbReference type="Proteomes" id="UP000749559">
    <property type="component" value="Unassembled WGS sequence"/>
</dbReference>
<keyword evidence="5" id="KW-1185">Reference proteome</keyword>
<evidence type="ECO:0000313" key="5">
    <source>
        <dbReference type="Proteomes" id="UP000749559"/>
    </source>
</evidence>